<evidence type="ECO:0000313" key="10">
    <source>
        <dbReference type="EMBL" id="MBN2965492.1"/>
    </source>
</evidence>
<dbReference type="SUPFAM" id="SSF46894">
    <property type="entry name" value="C-terminal effector domain of the bipartite response regulators"/>
    <property type="match status" value="1"/>
</dbReference>
<keyword evidence="3" id="KW-0805">Transcription regulation</keyword>
<reference evidence="10" key="1">
    <citation type="submission" date="2021-02" db="EMBL/GenBank/DDBJ databases">
        <title>Sulfurospirillum tamanensis sp. nov.</title>
        <authorList>
            <person name="Frolova A."/>
            <person name="Merkel A."/>
            <person name="Slobodkin A."/>
        </authorList>
    </citation>
    <scope>NUCLEOTIDE SEQUENCE</scope>
    <source>
        <strain evidence="10">T05b</strain>
    </source>
</reference>
<sequence length="222" mass="24665">MTPELLQQLSRISVMYVEDEPGLRRNIGGMLEVLFGSVLLAKDGEEALEMLKMHHPDLIITDVQMPNLGGIGLVKALRAKGDMTPVIILSAYAEVDDMIEAIELSLVRYIIKPITETKLASALEKFLSARAQNLVLEAGWEVDFTTHTVFAPTESLMLTKKESKLLKLLAFKKGVVSYGEIEQVVWEGEYMSPNALRLLAKNLRKKLPKGTVKNLQGVGYLL</sequence>
<dbReference type="InterPro" id="IPR016032">
    <property type="entry name" value="Sig_transdc_resp-reg_C-effctor"/>
</dbReference>
<accession>A0ABS2WV07</accession>
<feature type="domain" description="Response regulatory" evidence="8">
    <location>
        <begin position="13"/>
        <end position="127"/>
    </location>
</feature>
<dbReference type="SMART" id="SM00448">
    <property type="entry name" value="REC"/>
    <property type="match status" value="1"/>
</dbReference>
<keyword evidence="2" id="KW-0902">Two-component regulatory system</keyword>
<organism evidence="10 11">
    <name type="scientific">Sulfurospirillum tamanense</name>
    <dbReference type="NCBI Taxonomy" id="2813362"/>
    <lineage>
        <taxon>Bacteria</taxon>
        <taxon>Pseudomonadati</taxon>
        <taxon>Campylobacterota</taxon>
        <taxon>Epsilonproteobacteria</taxon>
        <taxon>Campylobacterales</taxon>
        <taxon>Sulfurospirillaceae</taxon>
        <taxon>Sulfurospirillum</taxon>
    </lineage>
</organism>
<keyword evidence="5" id="KW-0804">Transcription</keyword>
<dbReference type="EMBL" id="JAFHKK010000041">
    <property type="protein sequence ID" value="MBN2965492.1"/>
    <property type="molecule type" value="Genomic_DNA"/>
</dbReference>
<dbReference type="Gene3D" id="3.40.50.2300">
    <property type="match status" value="1"/>
</dbReference>
<dbReference type="Pfam" id="PF00486">
    <property type="entry name" value="Trans_reg_C"/>
    <property type="match status" value="1"/>
</dbReference>
<dbReference type="RefSeq" id="WP_205460053.1">
    <property type="nucleotide sequence ID" value="NZ_JAFHKK010000041.1"/>
</dbReference>
<dbReference type="PANTHER" id="PTHR48111:SF1">
    <property type="entry name" value="TWO-COMPONENT RESPONSE REGULATOR ORR33"/>
    <property type="match status" value="1"/>
</dbReference>
<protein>
    <submittedName>
        <fullName evidence="10">Response regulator</fullName>
    </submittedName>
</protein>
<keyword evidence="1 6" id="KW-0597">Phosphoprotein</keyword>
<evidence type="ECO:0000259" key="9">
    <source>
        <dbReference type="PROSITE" id="PS51755"/>
    </source>
</evidence>
<dbReference type="PROSITE" id="PS50110">
    <property type="entry name" value="RESPONSE_REGULATORY"/>
    <property type="match status" value="1"/>
</dbReference>
<evidence type="ECO:0000256" key="1">
    <source>
        <dbReference type="ARBA" id="ARBA00022553"/>
    </source>
</evidence>
<evidence type="ECO:0000256" key="3">
    <source>
        <dbReference type="ARBA" id="ARBA00023015"/>
    </source>
</evidence>
<evidence type="ECO:0000256" key="7">
    <source>
        <dbReference type="PROSITE-ProRule" id="PRU01091"/>
    </source>
</evidence>
<dbReference type="Pfam" id="PF00072">
    <property type="entry name" value="Response_reg"/>
    <property type="match status" value="1"/>
</dbReference>
<dbReference type="InterPro" id="IPR039420">
    <property type="entry name" value="WalR-like"/>
</dbReference>
<keyword evidence="11" id="KW-1185">Reference proteome</keyword>
<dbReference type="SMART" id="SM00862">
    <property type="entry name" value="Trans_reg_C"/>
    <property type="match status" value="1"/>
</dbReference>
<comment type="caution">
    <text evidence="10">The sequence shown here is derived from an EMBL/GenBank/DDBJ whole genome shotgun (WGS) entry which is preliminary data.</text>
</comment>
<feature type="domain" description="OmpR/PhoB-type" evidence="9">
    <location>
        <begin position="132"/>
        <end position="222"/>
    </location>
</feature>
<dbReference type="InterPro" id="IPR001867">
    <property type="entry name" value="OmpR/PhoB-type_DNA-bd"/>
</dbReference>
<evidence type="ECO:0000259" key="8">
    <source>
        <dbReference type="PROSITE" id="PS50110"/>
    </source>
</evidence>
<evidence type="ECO:0000256" key="5">
    <source>
        <dbReference type="ARBA" id="ARBA00023163"/>
    </source>
</evidence>
<evidence type="ECO:0000256" key="6">
    <source>
        <dbReference type="PROSITE-ProRule" id="PRU00169"/>
    </source>
</evidence>
<dbReference type="SUPFAM" id="SSF52172">
    <property type="entry name" value="CheY-like"/>
    <property type="match status" value="1"/>
</dbReference>
<dbReference type="PROSITE" id="PS51755">
    <property type="entry name" value="OMPR_PHOB"/>
    <property type="match status" value="1"/>
</dbReference>
<dbReference type="Gene3D" id="1.10.10.10">
    <property type="entry name" value="Winged helix-like DNA-binding domain superfamily/Winged helix DNA-binding domain"/>
    <property type="match status" value="1"/>
</dbReference>
<evidence type="ECO:0000256" key="2">
    <source>
        <dbReference type="ARBA" id="ARBA00023012"/>
    </source>
</evidence>
<name>A0ABS2WV07_9BACT</name>
<dbReference type="Proteomes" id="UP000703590">
    <property type="component" value="Unassembled WGS sequence"/>
</dbReference>
<reference evidence="10" key="2">
    <citation type="submission" date="2021-02" db="EMBL/GenBank/DDBJ databases">
        <authorList>
            <person name="Merkel A.Y."/>
        </authorList>
    </citation>
    <scope>NUCLEOTIDE SEQUENCE</scope>
    <source>
        <strain evidence="10">T05b</strain>
    </source>
</reference>
<dbReference type="InterPro" id="IPR011006">
    <property type="entry name" value="CheY-like_superfamily"/>
</dbReference>
<gene>
    <name evidence="10" type="ORF">JWV37_11920</name>
</gene>
<feature type="DNA-binding region" description="OmpR/PhoB-type" evidence="7">
    <location>
        <begin position="132"/>
        <end position="222"/>
    </location>
</feature>
<evidence type="ECO:0000313" key="11">
    <source>
        <dbReference type="Proteomes" id="UP000703590"/>
    </source>
</evidence>
<keyword evidence="4 7" id="KW-0238">DNA-binding</keyword>
<dbReference type="InterPro" id="IPR036388">
    <property type="entry name" value="WH-like_DNA-bd_sf"/>
</dbReference>
<feature type="modified residue" description="4-aspartylphosphate" evidence="6">
    <location>
        <position position="62"/>
    </location>
</feature>
<dbReference type="PANTHER" id="PTHR48111">
    <property type="entry name" value="REGULATOR OF RPOS"/>
    <property type="match status" value="1"/>
</dbReference>
<evidence type="ECO:0000256" key="4">
    <source>
        <dbReference type="ARBA" id="ARBA00023125"/>
    </source>
</evidence>
<dbReference type="InterPro" id="IPR001789">
    <property type="entry name" value="Sig_transdc_resp-reg_receiver"/>
</dbReference>
<proteinExistence type="predicted"/>